<dbReference type="EMBL" id="CM042051">
    <property type="protein sequence ID" value="KAI3727711.1"/>
    <property type="molecule type" value="Genomic_DNA"/>
</dbReference>
<reference evidence="2" key="1">
    <citation type="journal article" date="2022" name="Mol. Ecol. Resour.">
        <title>The genomes of chicory, endive, great burdock and yacon provide insights into Asteraceae palaeo-polyploidization history and plant inulin production.</title>
        <authorList>
            <person name="Fan W."/>
            <person name="Wang S."/>
            <person name="Wang H."/>
            <person name="Wang A."/>
            <person name="Jiang F."/>
            <person name="Liu H."/>
            <person name="Zhao H."/>
            <person name="Xu D."/>
            <person name="Zhang Y."/>
        </authorList>
    </citation>
    <scope>NUCLEOTIDE SEQUENCE [LARGE SCALE GENOMIC DNA]</scope>
    <source>
        <strain evidence="2">cv. Niubang</strain>
    </source>
</reference>
<dbReference type="Proteomes" id="UP001055879">
    <property type="component" value="Linkage Group LG05"/>
</dbReference>
<proteinExistence type="predicted"/>
<evidence type="ECO:0000313" key="1">
    <source>
        <dbReference type="EMBL" id="KAI3727711.1"/>
    </source>
</evidence>
<keyword evidence="2" id="KW-1185">Reference proteome</keyword>
<accession>A0ACB9C069</accession>
<gene>
    <name evidence="1" type="ORF">L6452_16329</name>
</gene>
<evidence type="ECO:0000313" key="2">
    <source>
        <dbReference type="Proteomes" id="UP001055879"/>
    </source>
</evidence>
<comment type="caution">
    <text evidence="1">The sequence shown here is derived from an EMBL/GenBank/DDBJ whole genome shotgun (WGS) entry which is preliminary data.</text>
</comment>
<protein>
    <submittedName>
        <fullName evidence="1">Uncharacterized protein</fullName>
    </submittedName>
</protein>
<organism evidence="1 2">
    <name type="scientific">Arctium lappa</name>
    <name type="common">Greater burdock</name>
    <name type="synonym">Lappa major</name>
    <dbReference type="NCBI Taxonomy" id="4217"/>
    <lineage>
        <taxon>Eukaryota</taxon>
        <taxon>Viridiplantae</taxon>
        <taxon>Streptophyta</taxon>
        <taxon>Embryophyta</taxon>
        <taxon>Tracheophyta</taxon>
        <taxon>Spermatophyta</taxon>
        <taxon>Magnoliopsida</taxon>
        <taxon>eudicotyledons</taxon>
        <taxon>Gunneridae</taxon>
        <taxon>Pentapetalae</taxon>
        <taxon>asterids</taxon>
        <taxon>campanulids</taxon>
        <taxon>Asterales</taxon>
        <taxon>Asteraceae</taxon>
        <taxon>Carduoideae</taxon>
        <taxon>Cardueae</taxon>
        <taxon>Arctiinae</taxon>
        <taxon>Arctium</taxon>
    </lineage>
</organism>
<reference evidence="1 2" key="2">
    <citation type="journal article" date="2022" name="Mol. Ecol. Resour.">
        <title>The genomes of chicory, endive, great burdock and yacon provide insights into Asteraceae paleo-polyploidization history and plant inulin production.</title>
        <authorList>
            <person name="Fan W."/>
            <person name="Wang S."/>
            <person name="Wang H."/>
            <person name="Wang A."/>
            <person name="Jiang F."/>
            <person name="Liu H."/>
            <person name="Zhao H."/>
            <person name="Xu D."/>
            <person name="Zhang Y."/>
        </authorList>
    </citation>
    <scope>NUCLEOTIDE SEQUENCE [LARGE SCALE GENOMIC DNA]</scope>
    <source>
        <strain evidence="2">cv. Niubang</strain>
    </source>
</reference>
<name>A0ACB9C069_ARCLA</name>
<sequence length="266" mass="29394">MSIIVTFTVTAAVASASIFALTVVSLLFREFLSPHVNLYSRYAVAHAPFFLFPLGHSSRAMACLFWASIRAMPIAVLIMVVHLVSHLFVSRICHHFHFVGKRVFIFFTLAAGAGVVTFVLGRGVTILRVVFGVVNWFLIAAGVVTSILGSDMTILRIVFGVVNRFLIAAGVTSILGIGWDMTMLIDELSQMGAEVGSQVEVVFKSQVESQSKFIPKRKPITLKSQEPKFIPKRRRPSERIILNKLRKNTVEKDGEGSNCEKAIQLD</sequence>